<dbReference type="Proteomes" id="UP000185469">
    <property type="component" value="Chromosome"/>
</dbReference>
<gene>
    <name evidence="6" type="ORF">CSPHI_07230</name>
</gene>
<evidence type="ECO:0000256" key="1">
    <source>
        <dbReference type="ARBA" id="ARBA00004141"/>
    </source>
</evidence>
<reference evidence="6 7" key="1">
    <citation type="submission" date="2014-08" db="EMBL/GenBank/DDBJ databases">
        <title>Complete genome sequence of Corynebacterium sphenisci CECT 5990(T) (=DSM 44792(T)), isolated from healthy wild penguins.</title>
        <authorList>
            <person name="Ruckert C."/>
            <person name="Albersmeier A."/>
            <person name="Winkler A."/>
            <person name="Kalinowski J."/>
        </authorList>
    </citation>
    <scope>NUCLEOTIDE SEQUENCE [LARGE SCALE GENOMIC DNA]</scope>
    <source>
        <strain evidence="6 7">DSM 44792</strain>
    </source>
</reference>
<dbReference type="Pfam" id="PF07681">
    <property type="entry name" value="DoxX"/>
    <property type="match status" value="1"/>
</dbReference>
<organism evidence="6 7">
    <name type="scientific">Corynebacterium sphenisci DSM 44792</name>
    <dbReference type="NCBI Taxonomy" id="1437874"/>
    <lineage>
        <taxon>Bacteria</taxon>
        <taxon>Bacillati</taxon>
        <taxon>Actinomycetota</taxon>
        <taxon>Actinomycetes</taxon>
        <taxon>Mycobacteriales</taxon>
        <taxon>Corynebacteriaceae</taxon>
        <taxon>Corynebacterium</taxon>
    </lineage>
</organism>
<feature type="compositionally biased region" description="Basic residues" evidence="5">
    <location>
        <begin position="256"/>
        <end position="283"/>
    </location>
</feature>
<keyword evidence="3" id="KW-1133">Transmembrane helix</keyword>
<dbReference type="InterPro" id="IPR032808">
    <property type="entry name" value="DoxX"/>
</dbReference>
<dbReference type="AlphaFoldDB" id="A0A1L7CYG0"/>
<accession>A0A1L7CYG0</accession>
<keyword evidence="4" id="KW-0472">Membrane</keyword>
<dbReference type="EMBL" id="CP009248">
    <property type="protein sequence ID" value="APT90868.1"/>
    <property type="molecule type" value="Genomic_DNA"/>
</dbReference>
<evidence type="ECO:0000313" key="6">
    <source>
        <dbReference type="EMBL" id="APT90868.1"/>
    </source>
</evidence>
<keyword evidence="7" id="KW-1185">Reference proteome</keyword>
<feature type="region of interest" description="Disordered" evidence="5">
    <location>
        <begin position="242"/>
        <end position="283"/>
    </location>
</feature>
<evidence type="ECO:0000256" key="4">
    <source>
        <dbReference type="ARBA" id="ARBA00023136"/>
    </source>
</evidence>
<keyword evidence="2" id="KW-0812">Transmembrane</keyword>
<evidence type="ECO:0000313" key="7">
    <source>
        <dbReference type="Proteomes" id="UP000185469"/>
    </source>
</evidence>
<evidence type="ECO:0000256" key="5">
    <source>
        <dbReference type="SAM" id="MobiDB-lite"/>
    </source>
</evidence>
<name>A0A1L7CYG0_9CORY</name>
<dbReference type="GO" id="GO:0016020">
    <property type="term" value="C:membrane"/>
    <property type="evidence" value="ECO:0007669"/>
    <property type="project" value="UniProtKB-SubCell"/>
</dbReference>
<protein>
    <submittedName>
        <fullName evidence="6">DoxX family protein</fullName>
    </submittedName>
</protein>
<evidence type="ECO:0000256" key="2">
    <source>
        <dbReference type="ARBA" id="ARBA00022692"/>
    </source>
</evidence>
<dbReference type="STRING" id="1437874.CSPHI_07230"/>
<comment type="subcellular location">
    <subcellularLocation>
        <location evidence="1">Membrane</location>
        <topology evidence="1">Multi-pass membrane protein</topology>
    </subcellularLocation>
</comment>
<sequence>MIRKLARPMLASVFVADGVDTLKNPGDHVDGAREVLQQVRKVTPPQYAGLIPDSPKALVQAAAGAKVGAASLYALGRAPRLAAGTLAVIQVPTALARHSFWATSDAEEKKNRRTGFLTDIALLGGLFLASADTAGKPGLAWRANKAGEQVNKKVRAALPTKTEAEKTREELAGRAAEFGEAAREKAAVLADRAAASTAAAGAYVEENKDDWRDAVASFAGDARDTVIGVAGEAREKLHELAEEADVESTVADLRKSSGKAAKKARKRGEKAAKKARRELRKLS</sequence>
<dbReference type="OrthoDB" id="329282at2"/>
<dbReference type="RefSeq" id="WP_075692120.1">
    <property type="nucleotide sequence ID" value="NZ_CP009248.1"/>
</dbReference>
<proteinExistence type="predicted"/>
<evidence type="ECO:0000256" key="3">
    <source>
        <dbReference type="ARBA" id="ARBA00022989"/>
    </source>
</evidence>
<dbReference type="KEGG" id="csph:CSPHI_07230"/>